<keyword evidence="6" id="KW-0406">Ion transport</keyword>
<protein>
    <submittedName>
        <fullName evidence="9">Putative ATPase</fullName>
    </submittedName>
</protein>
<dbReference type="Proteomes" id="UP000571817">
    <property type="component" value="Unassembled WGS sequence"/>
</dbReference>
<gene>
    <name evidence="9" type="ORF">HNR15_001494</name>
</gene>
<evidence type="ECO:0000256" key="5">
    <source>
        <dbReference type="ARBA" id="ARBA00023004"/>
    </source>
</evidence>
<dbReference type="GO" id="GO:0006302">
    <property type="term" value="P:double-strand break repair"/>
    <property type="evidence" value="ECO:0007669"/>
    <property type="project" value="InterPro"/>
</dbReference>
<dbReference type="Pfam" id="PF13304">
    <property type="entry name" value="AAA_21"/>
    <property type="match status" value="1"/>
</dbReference>
<dbReference type="Pfam" id="PF13476">
    <property type="entry name" value="AAA_23"/>
    <property type="match status" value="1"/>
</dbReference>
<dbReference type="InterPro" id="IPR038729">
    <property type="entry name" value="Rad50/SbcC_AAA"/>
</dbReference>
<evidence type="ECO:0000313" key="9">
    <source>
        <dbReference type="EMBL" id="NYJ74531.1"/>
    </source>
</evidence>
<reference evidence="9 10" key="1">
    <citation type="submission" date="2020-07" db="EMBL/GenBank/DDBJ databases">
        <title>Sequencing the genomes of 1000 actinobacteria strains.</title>
        <authorList>
            <person name="Klenk H.-P."/>
        </authorList>
    </citation>
    <scope>NUCLEOTIDE SEQUENCE [LARGE SCALE GENOMIC DNA]</scope>
    <source>
        <strain evidence="9 10">DSM 29531</strain>
    </source>
</reference>
<sequence length="248" mass="27506">MAKGWLERTPVPLRRVAPSEHASVDYSHWVTSLGPVRQLLAEGLDLSPATVLVGENGTGKSTLVEAIAMAYGMNGEGGSTGATHSTWVSESPLWDWLSLTRSPGGSRWGYFVRAETMHGLFTFLDGTREENYTRDPEFHQLSHGEAFQTLFDTTRFTGDGFYVLDEPEAGLSFTAQLRLVSELMGMLEHSGVQVLIATHSPIIASLPGATVLELDADGFHERAWDDLDLVLHYRGFCELPERYLRHLR</sequence>
<evidence type="ECO:0000259" key="8">
    <source>
        <dbReference type="SMART" id="SM00382"/>
    </source>
</evidence>
<dbReference type="InterPro" id="IPR003959">
    <property type="entry name" value="ATPase_AAA_core"/>
</dbReference>
<dbReference type="InterPro" id="IPR027417">
    <property type="entry name" value="P-loop_NTPase"/>
</dbReference>
<keyword evidence="5" id="KW-0408">Iron</keyword>
<name>A0A853DI99_9MICO</name>
<evidence type="ECO:0000256" key="6">
    <source>
        <dbReference type="ARBA" id="ARBA00023065"/>
    </source>
</evidence>
<keyword evidence="2" id="KW-0813">Transport</keyword>
<keyword evidence="10" id="KW-1185">Reference proteome</keyword>
<evidence type="ECO:0000256" key="1">
    <source>
        <dbReference type="ARBA" id="ARBA00004202"/>
    </source>
</evidence>
<accession>A0A853DI99</accession>
<evidence type="ECO:0000256" key="2">
    <source>
        <dbReference type="ARBA" id="ARBA00022448"/>
    </source>
</evidence>
<evidence type="ECO:0000313" key="10">
    <source>
        <dbReference type="Proteomes" id="UP000571817"/>
    </source>
</evidence>
<evidence type="ECO:0000256" key="3">
    <source>
        <dbReference type="ARBA" id="ARBA00022475"/>
    </source>
</evidence>
<organism evidence="9 10">
    <name type="scientific">Allobranchiibius huperziae</name>
    <dbReference type="NCBI Taxonomy" id="1874116"/>
    <lineage>
        <taxon>Bacteria</taxon>
        <taxon>Bacillati</taxon>
        <taxon>Actinomycetota</taxon>
        <taxon>Actinomycetes</taxon>
        <taxon>Micrococcales</taxon>
        <taxon>Dermacoccaceae</taxon>
        <taxon>Allobranchiibius</taxon>
    </lineage>
</organism>
<dbReference type="AlphaFoldDB" id="A0A853DI99"/>
<dbReference type="SMART" id="SM00382">
    <property type="entry name" value="AAA"/>
    <property type="match status" value="1"/>
</dbReference>
<dbReference type="InterPro" id="IPR051535">
    <property type="entry name" value="Siderophore_ABC-ATPase"/>
</dbReference>
<dbReference type="EMBL" id="JACCFW010000001">
    <property type="protein sequence ID" value="NYJ74531.1"/>
    <property type="molecule type" value="Genomic_DNA"/>
</dbReference>
<dbReference type="SUPFAM" id="SSF52540">
    <property type="entry name" value="P-loop containing nucleoside triphosphate hydrolases"/>
    <property type="match status" value="1"/>
</dbReference>
<keyword evidence="4" id="KW-0410">Iron transport</keyword>
<proteinExistence type="predicted"/>
<evidence type="ECO:0000256" key="7">
    <source>
        <dbReference type="ARBA" id="ARBA00023136"/>
    </source>
</evidence>
<comment type="subcellular location">
    <subcellularLocation>
        <location evidence="1">Cell membrane</location>
        <topology evidence="1">Peripheral membrane protein</topology>
    </subcellularLocation>
</comment>
<dbReference type="InterPro" id="IPR003593">
    <property type="entry name" value="AAA+_ATPase"/>
</dbReference>
<dbReference type="Gene3D" id="3.40.50.300">
    <property type="entry name" value="P-loop containing nucleotide triphosphate hydrolases"/>
    <property type="match status" value="2"/>
</dbReference>
<dbReference type="GO" id="GO:0006826">
    <property type="term" value="P:iron ion transport"/>
    <property type="evidence" value="ECO:0007669"/>
    <property type="project" value="UniProtKB-KW"/>
</dbReference>
<comment type="caution">
    <text evidence="9">The sequence shown here is derived from an EMBL/GenBank/DDBJ whole genome shotgun (WGS) entry which is preliminary data.</text>
</comment>
<feature type="domain" description="AAA+ ATPase" evidence="8">
    <location>
        <begin position="46"/>
        <end position="218"/>
    </location>
</feature>
<dbReference type="PANTHER" id="PTHR42771">
    <property type="entry name" value="IRON(3+)-HYDROXAMATE IMPORT ATP-BINDING PROTEIN FHUC"/>
    <property type="match status" value="1"/>
</dbReference>
<dbReference type="GO" id="GO:0005524">
    <property type="term" value="F:ATP binding"/>
    <property type="evidence" value="ECO:0007669"/>
    <property type="project" value="InterPro"/>
</dbReference>
<keyword evidence="7" id="KW-0472">Membrane</keyword>
<dbReference type="GO" id="GO:0005886">
    <property type="term" value="C:plasma membrane"/>
    <property type="evidence" value="ECO:0007669"/>
    <property type="project" value="UniProtKB-SubCell"/>
</dbReference>
<dbReference type="PANTHER" id="PTHR42771:SF2">
    <property type="entry name" value="IRON(3+)-HYDROXAMATE IMPORT ATP-BINDING PROTEIN FHUC"/>
    <property type="match status" value="1"/>
</dbReference>
<dbReference type="RefSeq" id="WP_179480479.1">
    <property type="nucleotide sequence ID" value="NZ_JACCFW010000001.1"/>
</dbReference>
<keyword evidence="3" id="KW-1003">Cell membrane</keyword>
<dbReference type="GO" id="GO:0016887">
    <property type="term" value="F:ATP hydrolysis activity"/>
    <property type="evidence" value="ECO:0007669"/>
    <property type="project" value="InterPro"/>
</dbReference>
<evidence type="ECO:0000256" key="4">
    <source>
        <dbReference type="ARBA" id="ARBA00022496"/>
    </source>
</evidence>